<evidence type="ECO:0000256" key="14">
    <source>
        <dbReference type="ARBA" id="ARBA00038053"/>
    </source>
</evidence>
<sequence length="422" mass="46338">MSATTERRSNRFWSRLGAASGRRAEGLPVRAGGMEYRQSSTTPASVLGFDQALLWVVVALLAWGLVMVYSASIAMPDNPRFGKISHTHFLVRHVFSLVMGFVAALLTFQIPMAVWERHARSLFLLSLLLLVAVLVPHVGTVVNGARRWLSLGIMNFQPSELAKFAVLIYAADYMCRKMEVKERFFRAVLPMGAAVALVGGLLLAEPDMGAFMVIAVIAMGILFLGGVNARMFFLIAAVLLAAFSMMVMMSEWRRERIFAYLDPWSEKHALGKGYQLSHSLIAIGRGEIFGVGLGGSVEKLHWLPEAHTDFLLAVIGEEFGLIGVLVLIILFFWLTRRIMHIGRQAIALDRVFAGLVAQGVAIWMGFQAFINMGVNLGALPTKGLTLPLMSFGGSAILMNLVALAVVLRVDYENKLLMRGGRV</sequence>
<dbReference type="GO" id="GO:0008955">
    <property type="term" value="F:peptidoglycan glycosyltransferase activity"/>
    <property type="evidence" value="ECO:0007669"/>
    <property type="project" value="UniProtKB-UniRule"/>
</dbReference>
<keyword evidence="11 16" id="KW-0472">Membrane</keyword>
<dbReference type="EC" id="2.4.99.28" evidence="16"/>
<dbReference type="InterPro" id="IPR013437">
    <property type="entry name" value="FtsW"/>
</dbReference>
<dbReference type="GO" id="GO:0005886">
    <property type="term" value="C:plasma membrane"/>
    <property type="evidence" value="ECO:0007669"/>
    <property type="project" value="UniProtKB-SubCell"/>
</dbReference>
<feature type="transmembrane region" description="Helical" evidence="16">
    <location>
        <begin position="122"/>
        <end position="142"/>
    </location>
</feature>
<evidence type="ECO:0000256" key="12">
    <source>
        <dbReference type="ARBA" id="ARBA00023306"/>
    </source>
</evidence>
<keyword evidence="5 16" id="KW-0328">Glycosyltransferase</keyword>
<dbReference type="PANTHER" id="PTHR30474">
    <property type="entry name" value="CELL CYCLE PROTEIN"/>
    <property type="match status" value="1"/>
</dbReference>
<evidence type="ECO:0000256" key="4">
    <source>
        <dbReference type="ARBA" id="ARBA00022618"/>
    </source>
</evidence>
<keyword evidence="6 16" id="KW-0808">Transferase</keyword>
<feature type="transmembrane region" description="Helical" evidence="16">
    <location>
        <begin position="52"/>
        <end position="74"/>
    </location>
</feature>
<evidence type="ECO:0000256" key="10">
    <source>
        <dbReference type="ARBA" id="ARBA00022989"/>
    </source>
</evidence>
<comment type="pathway">
    <text evidence="2 16">Cell wall biogenesis; peptidoglycan biosynthesis.</text>
</comment>
<protein>
    <recommendedName>
        <fullName evidence="16">Probable peptidoglycan glycosyltransferase FtsW</fullName>
        <shortName evidence="16">PGT</shortName>
        <ecNumber evidence="16">2.4.99.28</ecNumber>
    </recommendedName>
    <alternativeName>
        <fullName evidence="16">Cell division protein FtsW</fullName>
    </alternativeName>
    <alternativeName>
        <fullName evidence="16">Cell wall polymerase</fullName>
    </alternativeName>
    <alternativeName>
        <fullName evidence="16">Peptidoglycan polymerase</fullName>
        <shortName evidence="16">PG polymerase</shortName>
    </alternativeName>
</protein>
<dbReference type="GO" id="GO:0008360">
    <property type="term" value="P:regulation of cell shape"/>
    <property type="evidence" value="ECO:0007669"/>
    <property type="project" value="UniProtKB-KW"/>
</dbReference>
<evidence type="ECO:0000256" key="3">
    <source>
        <dbReference type="ARBA" id="ARBA00022475"/>
    </source>
</evidence>
<dbReference type="UniPathway" id="UPA00219"/>
<evidence type="ECO:0000313" key="17">
    <source>
        <dbReference type="EMBL" id="AVO40650.1"/>
    </source>
</evidence>
<reference evidence="17 18" key="1">
    <citation type="submission" date="2018-03" db="EMBL/GenBank/DDBJ databases">
        <title>Genome sequencing of Simplicispira sp.</title>
        <authorList>
            <person name="Kim S.-J."/>
            <person name="Heo J."/>
            <person name="Kwon S.-W."/>
        </authorList>
    </citation>
    <scope>NUCLEOTIDE SEQUENCE [LARGE SCALE GENOMIC DNA]</scope>
    <source>
        <strain evidence="17 18">SC1-8</strain>
    </source>
</reference>
<dbReference type="InterPro" id="IPR001182">
    <property type="entry name" value="FtsW/RodA"/>
</dbReference>
<feature type="transmembrane region" description="Helical" evidence="16">
    <location>
        <begin position="232"/>
        <end position="250"/>
    </location>
</feature>
<keyword evidence="12 16" id="KW-0131">Cell cycle</keyword>
<evidence type="ECO:0000256" key="1">
    <source>
        <dbReference type="ARBA" id="ARBA00004651"/>
    </source>
</evidence>
<keyword evidence="13 16" id="KW-0961">Cell wall biogenesis/degradation</keyword>
<dbReference type="RefSeq" id="WP_106445641.1">
    <property type="nucleotide sequence ID" value="NZ_CP027669.1"/>
</dbReference>
<accession>A0A2S0MXN3</accession>
<organism evidence="17 18">
    <name type="scientific">Simplicispira suum</name>
    <dbReference type="NCBI Taxonomy" id="2109915"/>
    <lineage>
        <taxon>Bacteria</taxon>
        <taxon>Pseudomonadati</taxon>
        <taxon>Pseudomonadota</taxon>
        <taxon>Betaproteobacteria</taxon>
        <taxon>Burkholderiales</taxon>
        <taxon>Comamonadaceae</taxon>
        <taxon>Simplicispira</taxon>
    </lineage>
</organism>
<dbReference type="GO" id="GO:0032153">
    <property type="term" value="C:cell division site"/>
    <property type="evidence" value="ECO:0007669"/>
    <property type="project" value="UniProtKB-UniRule"/>
</dbReference>
<feature type="transmembrane region" description="Helical" evidence="16">
    <location>
        <begin position="310"/>
        <end position="334"/>
    </location>
</feature>
<dbReference type="GO" id="GO:0071555">
    <property type="term" value="P:cell wall organization"/>
    <property type="evidence" value="ECO:0007669"/>
    <property type="project" value="UniProtKB-KW"/>
</dbReference>
<evidence type="ECO:0000256" key="16">
    <source>
        <dbReference type="HAMAP-Rule" id="MF_00913"/>
    </source>
</evidence>
<keyword evidence="4 16" id="KW-0132">Cell division</keyword>
<keyword evidence="3 16" id="KW-1003">Cell membrane</keyword>
<evidence type="ECO:0000256" key="6">
    <source>
        <dbReference type="ARBA" id="ARBA00022679"/>
    </source>
</evidence>
<feature type="transmembrane region" description="Helical" evidence="16">
    <location>
        <begin position="183"/>
        <end position="202"/>
    </location>
</feature>
<dbReference type="Proteomes" id="UP000239326">
    <property type="component" value="Chromosome"/>
</dbReference>
<evidence type="ECO:0000256" key="2">
    <source>
        <dbReference type="ARBA" id="ARBA00004752"/>
    </source>
</evidence>
<dbReference type="Pfam" id="PF01098">
    <property type="entry name" value="FTSW_RODA_SPOVE"/>
    <property type="match status" value="1"/>
</dbReference>
<keyword evidence="16" id="KW-0997">Cell inner membrane</keyword>
<evidence type="ECO:0000256" key="11">
    <source>
        <dbReference type="ARBA" id="ARBA00023136"/>
    </source>
</evidence>
<keyword evidence="18" id="KW-1185">Reference proteome</keyword>
<comment type="function">
    <text evidence="16">Peptidoglycan polymerase that is essential for cell division.</text>
</comment>
<dbReference type="KEGG" id="simp:C6571_04540"/>
<gene>
    <name evidence="16 17" type="primary">ftsW</name>
    <name evidence="17" type="ORF">C6571_04540</name>
</gene>
<evidence type="ECO:0000256" key="7">
    <source>
        <dbReference type="ARBA" id="ARBA00022692"/>
    </source>
</evidence>
<feature type="transmembrane region" description="Helical" evidence="16">
    <location>
        <begin position="346"/>
        <end position="366"/>
    </location>
</feature>
<dbReference type="GO" id="GO:0015648">
    <property type="term" value="F:lipid-linked peptidoglycan transporter activity"/>
    <property type="evidence" value="ECO:0007669"/>
    <property type="project" value="TreeGrafter"/>
</dbReference>
<comment type="subcellular location">
    <subcellularLocation>
        <location evidence="16">Cell inner membrane</location>
        <topology evidence="16">Multi-pass membrane protein</topology>
    </subcellularLocation>
    <subcellularLocation>
        <location evidence="1">Cell membrane</location>
        <topology evidence="1">Multi-pass membrane protein</topology>
    </subcellularLocation>
    <text evidence="16">Localizes to the division septum.</text>
</comment>
<dbReference type="GO" id="GO:0009252">
    <property type="term" value="P:peptidoglycan biosynthetic process"/>
    <property type="evidence" value="ECO:0007669"/>
    <property type="project" value="UniProtKB-UniRule"/>
</dbReference>
<evidence type="ECO:0000256" key="9">
    <source>
        <dbReference type="ARBA" id="ARBA00022984"/>
    </source>
</evidence>
<dbReference type="GO" id="GO:0043093">
    <property type="term" value="P:FtsZ-dependent cytokinesis"/>
    <property type="evidence" value="ECO:0007669"/>
    <property type="project" value="UniProtKB-UniRule"/>
</dbReference>
<dbReference type="AlphaFoldDB" id="A0A2S0MXN3"/>
<feature type="transmembrane region" description="Helical" evidence="16">
    <location>
        <begin position="94"/>
        <end position="115"/>
    </location>
</feature>
<dbReference type="EMBL" id="CP027669">
    <property type="protein sequence ID" value="AVO40650.1"/>
    <property type="molecule type" value="Genomic_DNA"/>
</dbReference>
<keyword evidence="10 16" id="KW-1133">Transmembrane helix</keyword>
<comment type="catalytic activity">
    <reaction evidence="15 16">
        <text>[GlcNAc-(1-&gt;4)-Mur2Ac(oyl-L-Ala-gamma-D-Glu-L-Lys-D-Ala-D-Ala)](n)-di-trans,octa-cis-undecaprenyl diphosphate + beta-D-GlcNAc-(1-&gt;4)-Mur2Ac(oyl-L-Ala-gamma-D-Glu-L-Lys-D-Ala-D-Ala)-di-trans,octa-cis-undecaprenyl diphosphate = [GlcNAc-(1-&gt;4)-Mur2Ac(oyl-L-Ala-gamma-D-Glu-L-Lys-D-Ala-D-Ala)](n+1)-di-trans,octa-cis-undecaprenyl diphosphate + di-trans,octa-cis-undecaprenyl diphosphate + H(+)</text>
        <dbReference type="Rhea" id="RHEA:23708"/>
        <dbReference type="Rhea" id="RHEA-COMP:9602"/>
        <dbReference type="Rhea" id="RHEA-COMP:9603"/>
        <dbReference type="ChEBI" id="CHEBI:15378"/>
        <dbReference type="ChEBI" id="CHEBI:58405"/>
        <dbReference type="ChEBI" id="CHEBI:60033"/>
        <dbReference type="ChEBI" id="CHEBI:78435"/>
        <dbReference type="EC" id="2.4.99.28"/>
    </reaction>
</comment>
<dbReference type="PANTHER" id="PTHR30474:SF2">
    <property type="entry name" value="PEPTIDOGLYCAN GLYCOSYLTRANSFERASE FTSW-RELATED"/>
    <property type="match status" value="1"/>
</dbReference>
<feature type="transmembrane region" description="Helical" evidence="16">
    <location>
        <begin position="208"/>
        <end position="225"/>
    </location>
</feature>
<evidence type="ECO:0000256" key="5">
    <source>
        <dbReference type="ARBA" id="ARBA00022676"/>
    </source>
</evidence>
<evidence type="ECO:0000256" key="8">
    <source>
        <dbReference type="ARBA" id="ARBA00022960"/>
    </source>
</evidence>
<keyword evidence="7 16" id="KW-0812">Transmembrane</keyword>
<dbReference type="OrthoDB" id="9768187at2"/>
<evidence type="ECO:0000313" key="18">
    <source>
        <dbReference type="Proteomes" id="UP000239326"/>
    </source>
</evidence>
<evidence type="ECO:0000256" key="13">
    <source>
        <dbReference type="ARBA" id="ARBA00023316"/>
    </source>
</evidence>
<dbReference type="NCBIfam" id="TIGR02614">
    <property type="entry name" value="ftsW"/>
    <property type="match status" value="1"/>
</dbReference>
<comment type="similarity">
    <text evidence="14 16">Belongs to the SEDS family. FtsW subfamily.</text>
</comment>
<feature type="transmembrane region" description="Helical" evidence="16">
    <location>
        <begin position="386"/>
        <end position="409"/>
    </location>
</feature>
<proteinExistence type="inferred from homology"/>
<evidence type="ECO:0000256" key="15">
    <source>
        <dbReference type="ARBA" id="ARBA00049902"/>
    </source>
</evidence>
<dbReference type="HAMAP" id="MF_00913">
    <property type="entry name" value="PGT_FtsW_proteobact"/>
    <property type="match status" value="1"/>
</dbReference>
<name>A0A2S0MXN3_9BURK</name>
<keyword evidence="8 16" id="KW-0133">Cell shape</keyword>
<keyword evidence="9 16" id="KW-0573">Peptidoglycan synthesis</keyword>